<proteinExistence type="predicted"/>
<dbReference type="AlphaFoldDB" id="A0A7J4IUY6"/>
<evidence type="ECO:0000313" key="3">
    <source>
        <dbReference type="Proteomes" id="UP000565078"/>
    </source>
</evidence>
<organism evidence="2 3">
    <name type="scientific">Candidatus Iainarchaeum sp</name>
    <dbReference type="NCBI Taxonomy" id="3101447"/>
    <lineage>
        <taxon>Archaea</taxon>
        <taxon>Candidatus Iainarchaeota</taxon>
        <taxon>Candidatus Iainarchaeia</taxon>
        <taxon>Candidatus Iainarchaeales</taxon>
        <taxon>Candidatus Iainarchaeaceae</taxon>
        <taxon>Candidatus Iainarchaeum</taxon>
    </lineage>
</organism>
<name>A0A7J4IUY6_9ARCH</name>
<gene>
    <name evidence="2" type="ORF">HA254_01550</name>
</gene>
<protein>
    <submittedName>
        <fullName evidence="2">RNA-binding protein</fullName>
    </submittedName>
</protein>
<reference evidence="3" key="1">
    <citation type="journal article" date="2020" name="bioRxiv">
        <title>A rank-normalized archaeal taxonomy based on genome phylogeny resolves widespread incomplete and uneven classifications.</title>
        <authorList>
            <person name="Rinke C."/>
            <person name="Chuvochina M."/>
            <person name="Mussig A.J."/>
            <person name="Chaumeil P.-A."/>
            <person name="Waite D.W."/>
            <person name="Whitman W.B."/>
            <person name="Parks D.H."/>
            <person name="Hugenholtz P."/>
        </authorList>
    </citation>
    <scope>NUCLEOTIDE SEQUENCE [LARGE SCALE GENOMIC DNA]</scope>
</reference>
<dbReference type="Proteomes" id="UP000565078">
    <property type="component" value="Unassembled WGS sequence"/>
</dbReference>
<dbReference type="PANTHER" id="PTHR40733:SF1">
    <property type="entry name" value="SMALL ZINC FINGER PROTEIN HVO-2753-LIKE ZINC-BINDING POCKET DOMAIN-CONTAINING PROTEIN"/>
    <property type="match status" value="1"/>
</dbReference>
<dbReference type="PANTHER" id="PTHR40733">
    <property type="entry name" value="ZINC-RIBBON RNA-BINDING PROTEIN INVOLVED IN TRANSLATION-RELATED"/>
    <property type="match status" value="1"/>
</dbReference>
<feature type="domain" description="Small zinc finger protein HVO-2753-like zinc-binding pocket" evidence="1">
    <location>
        <begin position="4"/>
        <end position="46"/>
    </location>
</feature>
<dbReference type="EMBL" id="DUGC01000030">
    <property type="protein sequence ID" value="HIH09333.1"/>
    <property type="molecule type" value="Genomic_DNA"/>
</dbReference>
<dbReference type="InterPro" id="IPR011668">
    <property type="entry name" value="HVO_2753-like_ZBP"/>
</dbReference>
<accession>A0A7J4IUY6</accession>
<sequence length="50" mass="5604">MKVCITTNKIVTNDFVEFHCPGCKQRIIRSLEARAKSLPYKCPDCGFSGP</sequence>
<dbReference type="Pfam" id="PF07754">
    <property type="entry name" value="HVO_2753_ZBP"/>
    <property type="match status" value="1"/>
</dbReference>
<comment type="caution">
    <text evidence="2">The sequence shown here is derived from an EMBL/GenBank/DDBJ whole genome shotgun (WGS) entry which is preliminary data.</text>
</comment>
<evidence type="ECO:0000313" key="2">
    <source>
        <dbReference type="EMBL" id="HIH09333.1"/>
    </source>
</evidence>
<dbReference type="InterPro" id="IPR044720">
    <property type="entry name" value="HVO_2753-like"/>
</dbReference>
<evidence type="ECO:0000259" key="1">
    <source>
        <dbReference type="Pfam" id="PF07754"/>
    </source>
</evidence>